<evidence type="ECO:0000313" key="11">
    <source>
        <dbReference type="EMBL" id="VEL37161.1"/>
    </source>
</evidence>
<dbReference type="InterPro" id="IPR050915">
    <property type="entry name" value="MAP_kinase_kinase"/>
</dbReference>
<evidence type="ECO:0000256" key="6">
    <source>
        <dbReference type="ARBA" id="ARBA00023137"/>
    </source>
</evidence>
<dbReference type="GO" id="GO:0004713">
    <property type="term" value="F:protein tyrosine kinase activity"/>
    <property type="evidence" value="ECO:0007669"/>
    <property type="project" value="UniProtKB-KW"/>
</dbReference>
<dbReference type="PANTHER" id="PTHR47448:SF1">
    <property type="entry name" value="SERINE_THREONINE-PROTEIN KINASE STE7 HOMOLOG"/>
    <property type="match status" value="1"/>
</dbReference>
<dbReference type="Proteomes" id="UP000784294">
    <property type="component" value="Unassembled WGS sequence"/>
</dbReference>
<proteinExistence type="predicted"/>
<keyword evidence="5" id="KW-0067">ATP-binding</keyword>
<dbReference type="GO" id="GO:0004674">
    <property type="term" value="F:protein serine/threonine kinase activity"/>
    <property type="evidence" value="ECO:0007669"/>
    <property type="project" value="UniProtKB-KW"/>
</dbReference>
<evidence type="ECO:0000256" key="2">
    <source>
        <dbReference type="ARBA" id="ARBA00022679"/>
    </source>
</evidence>
<dbReference type="AlphaFoldDB" id="A0A448XI67"/>
<evidence type="ECO:0000256" key="5">
    <source>
        <dbReference type="ARBA" id="ARBA00022840"/>
    </source>
</evidence>
<dbReference type="GO" id="GO:0004708">
    <property type="term" value="F:MAP kinase kinase activity"/>
    <property type="evidence" value="ECO:0007669"/>
    <property type="project" value="UniProtKB-EC"/>
</dbReference>
<organism evidence="11 12">
    <name type="scientific">Protopolystoma xenopodis</name>
    <dbReference type="NCBI Taxonomy" id="117903"/>
    <lineage>
        <taxon>Eukaryota</taxon>
        <taxon>Metazoa</taxon>
        <taxon>Spiralia</taxon>
        <taxon>Lophotrochozoa</taxon>
        <taxon>Platyhelminthes</taxon>
        <taxon>Monogenea</taxon>
        <taxon>Polyopisthocotylea</taxon>
        <taxon>Polystomatidea</taxon>
        <taxon>Polystomatidae</taxon>
        <taxon>Protopolystoma</taxon>
    </lineage>
</organism>
<evidence type="ECO:0000259" key="10">
    <source>
        <dbReference type="PROSITE" id="PS50011"/>
    </source>
</evidence>
<comment type="catalytic activity">
    <reaction evidence="9">
        <text>L-tyrosyl-[protein] + ATP = O-phospho-L-tyrosyl-[protein] + ADP + H(+)</text>
        <dbReference type="Rhea" id="RHEA:10596"/>
        <dbReference type="Rhea" id="RHEA-COMP:10136"/>
        <dbReference type="Rhea" id="RHEA-COMP:20101"/>
        <dbReference type="ChEBI" id="CHEBI:15378"/>
        <dbReference type="ChEBI" id="CHEBI:30616"/>
        <dbReference type="ChEBI" id="CHEBI:46858"/>
        <dbReference type="ChEBI" id="CHEBI:61978"/>
        <dbReference type="ChEBI" id="CHEBI:456216"/>
        <dbReference type="EC" id="2.7.12.2"/>
    </reaction>
</comment>
<keyword evidence="6" id="KW-0829">Tyrosine-protein kinase</keyword>
<evidence type="ECO:0000256" key="9">
    <source>
        <dbReference type="ARBA" id="ARBA00051693"/>
    </source>
</evidence>
<sequence length="94" mass="10600">MYHLKNSNSSSYCFVTPSPHQILHDCISPFLVGFHGAFQYEGNIDIISEFMDLGGLDIILNYAGRLPEPIISKIASAAITGLTYMWRSFHLIHR</sequence>
<evidence type="ECO:0000313" key="12">
    <source>
        <dbReference type="Proteomes" id="UP000784294"/>
    </source>
</evidence>
<keyword evidence="12" id="KW-1185">Reference proteome</keyword>
<dbReference type="InterPro" id="IPR000719">
    <property type="entry name" value="Prot_kinase_dom"/>
</dbReference>
<keyword evidence="4" id="KW-0418">Kinase</keyword>
<dbReference type="Gene3D" id="1.10.510.10">
    <property type="entry name" value="Transferase(Phosphotransferase) domain 1"/>
    <property type="match status" value="1"/>
</dbReference>
<reference evidence="11" key="1">
    <citation type="submission" date="2018-11" db="EMBL/GenBank/DDBJ databases">
        <authorList>
            <consortium name="Pathogen Informatics"/>
        </authorList>
    </citation>
    <scope>NUCLEOTIDE SEQUENCE</scope>
</reference>
<protein>
    <recommendedName>
        <fullName evidence="10">Protein kinase domain-containing protein</fullName>
    </recommendedName>
</protein>
<comment type="catalytic activity">
    <reaction evidence="8">
        <text>L-threonyl-[protein] + ATP = O-phospho-L-threonyl-[protein] + ADP + H(+)</text>
        <dbReference type="Rhea" id="RHEA:46608"/>
        <dbReference type="Rhea" id="RHEA-COMP:11060"/>
        <dbReference type="Rhea" id="RHEA-COMP:11605"/>
        <dbReference type="ChEBI" id="CHEBI:15378"/>
        <dbReference type="ChEBI" id="CHEBI:30013"/>
        <dbReference type="ChEBI" id="CHEBI:30616"/>
        <dbReference type="ChEBI" id="CHEBI:61977"/>
        <dbReference type="ChEBI" id="CHEBI:456216"/>
        <dbReference type="EC" id="2.7.12.2"/>
    </reaction>
</comment>
<evidence type="ECO:0000256" key="7">
    <source>
        <dbReference type="ARBA" id="ARBA00049014"/>
    </source>
</evidence>
<keyword evidence="2" id="KW-0808">Transferase</keyword>
<evidence type="ECO:0000256" key="3">
    <source>
        <dbReference type="ARBA" id="ARBA00022741"/>
    </source>
</evidence>
<dbReference type="SUPFAM" id="SSF56112">
    <property type="entry name" value="Protein kinase-like (PK-like)"/>
    <property type="match status" value="1"/>
</dbReference>
<dbReference type="InterPro" id="IPR011009">
    <property type="entry name" value="Kinase-like_dom_sf"/>
</dbReference>
<dbReference type="GO" id="GO:0005524">
    <property type="term" value="F:ATP binding"/>
    <property type="evidence" value="ECO:0007669"/>
    <property type="project" value="UniProtKB-KW"/>
</dbReference>
<evidence type="ECO:0000256" key="4">
    <source>
        <dbReference type="ARBA" id="ARBA00022777"/>
    </source>
</evidence>
<dbReference type="OrthoDB" id="10252354at2759"/>
<keyword evidence="3" id="KW-0547">Nucleotide-binding</keyword>
<feature type="domain" description="Protein kinase" evidence="10">
    <location>
        <begin position="1"/>
        <end position="94"/>
    </location>
</feature>
<dbReference type="PANTHER" id="PTHR47448">
    <property type="entry name" value="DUAL SPECIFICITY MITOGEN-ACTIVATED PROTEIN KINASE KINASE DSOR1-LIKE PROTEIN"/>
    <property type="match status" value="1"/>
</dbReference>
<evidence type="ECO:0000256" key="8">
    <source>
        <dbReference type="ARBA" id="ARBA00049299"/>
    </source>
</evidence>
<dbReference type="EMBL" id="CAAALY010254176">
    <property type="protein sequence ID" value="VEL37161.1"/>
    <property type="molecule type" value="Genomic_DNA"/>
</dbReference>
<keyword evidence="1" id="KW-0723">Serine/threonine-protein kinase</keyword>
<comment type="caution">
    <text evidence="11">The sequence shown here is derived from an EMBL/GenBank/DDBJ whole genome shotgun (WGS) entry which is preliminary data.</text>
</comment>
<comment type="catalytic activity">
    <reaction evidence="7">
        <text>L-seryl-[protein] + ATP = O-phospho-L-seryl-[protein] + ADP + H(+)</text>
        <dbReference type="Rhea" id="RHEA:17989"/>
        <dbReference type="Rhea" id="RHEA-COMP:9863"/>
        <dbReference type="Rhea" id="RHEA-COMP:11604"/>
        <dbReference type="ChEBI" id="CHEBI:15378"/>
        <dbReference type="ChEBI" id="CHEBI:29999"/>
        <dbReference type="ChEBI" id="CHEBI:30616"/>
        <dbReference type="ChEBI" id="CHEBI:83421"/>
        <dbReference type="ChEBI" id="CHEBI:456216"/>
        <dbReference type="EC" id="2.7.12.2"/>
    </reaction>
</comment>
<evidence type="ECO:0000256" key="1">
    <source>
        <dbReference type="ARBA" id="ARBA00022527"/>
    </source>
</evidence>
<dbReference type="PROSITE" id="PS50011">
    <property type="entry name" value="PROTEIN_KINASE_DOM"/>
    <property type="match status" value="1"/>
</dbReference>
<accession>A0A448XI67</accession>
<gene>
    <name evidence="11" type="ORF">PXEA_LOCUS30601</name>
</gene>
<name>A0A448XI67_9PLAT</name>